<dbReference type="AlphaFoldDB" id="D2V952"/>
<evidence type="ECO:0000256" key="1">
    <source>
        <dbReference type="SAM" id="MobiDB-lite"/>
    </source>
</evidence>
<sequence length="240" mass="27418">MKNIIGSEAEETNDPKDCTRRKKFRKRTAFAPNKLAYLAYTAGQHAKSRRLEIANQLRNEENVNSDEYLFENVNSNADFLDNISQNSSGSELSPRSPINCGNSISSTPTSSFLQDDDEFIENLDVTNQSGEEGEEETPVFIFDIKGINSLNLGINIPNGAEDLISNKAILKKDYHLVHFLQNLKKRRHKEWFRAFRDFTNSKRSQNQGETSLVLASDSVMEERIDNLIKMFSRQFSIKKK</sequence>
<organism evidence="3">
    <name type="scientific">Naegleria gruberi</name>
    <name type="common">Amoeba</name>
    <dbReference type="NCBI Taxonomy" id="5762"/>
    <lineage>
        <taxon>Eukaryota</taxon>
        <taxon>Discoba</taxon>
        <taxon>Heterolobosea</taxon>
        <taxon>Tetramitia</taxon>
        <taxon>Eutetramitia</taxon>
        <taxon>Vahlkampfiidae</taxon>
        <taxon>Naegleria</taxon>
    </lineage>
</organism>
<keyword evidence="3" id="KW-1185">Reference proteome</keyword>
<dbReference type="InParanoid" id="D2V952"/>
<gene>
    <name evidence="2" type="ORF">NAEGRDRAFT_65567</name>
</gene>
<dbReference type="EMBL" id="GG738858">
    <property type="protein sequence ID" value="EFC46527.1"/>
    <property type="molecule type" value="Genomic_DNA"/>
</dbReference>
<dbReference type="KEGG" id="ngr:NAEGRDRAFT_65567"/>
<dbReference type="Proteomes" id="UP000006671">
    <property type="component" value="Unassembled WGS sequence"/>
</dbReference>
<dbReference type="RefSeq" id="XP_002679271.1">
    <property type="nucleotide sequence ID" value="XM_002679225.1"/>
</dbReference>
<name>D2V952_NAEGR</name>
<accession>D2V952</accession>
<feature type="region of interest" description="Disordered" evidence="1">
    <location>
        <begin position="1"/>
        <end position="21"/>
    </location>
</feature>
<dbReference type="VEuPathDB" id="AmoebaDB:NAEGRDRAFT_65567"/>
<dbReference type="GeneID" id="8859890"/>
<proteinExistence type="predicted"/>
<protein>
    <submittedName>
        <fullName evidence="2">Predicted protein</fullName>
    </submittedName>
</protein>
<reference evidence="2 3" key="1">
    <citation type="journal article" date="2010" name="Cell">
        <title>The genome of Naegleria gruberi illuminates early eukaryotic versatility.</title>
        <authorList>
            <person name="Fritz-Laylin L.K."/>
            <person name="Prochnik S.E."/>
            <person name="Ginger M.L."/>
            <person name="Dacks J.B."/>
            <person name="Carpenter M.L."/>
            <person name="Field M.C."/>
            <person name="Kuo A."/>
            <person name="Paredez A."/>
            <person name="Chapman J."/>
            <person name="Pham J."/>
            <person name="Shu S."/>
            <person name="Neupane R."/>
            <person name="Cipriano M."/>
            <person name="Mancuso J."/>
            <person name="Tu H."/>
            <person name="Salamov A."/>
            <person name="Lindquist E."/>
            <person name="Shapiro H."/>
            <person name="Lucas S."/>
            <person name="Grigoriev I.V."/>
            <person name="Cande W.Z."/>
            <person name="Fulton C."/>
            <person name="Rokhsar D.S."/>
            <person name="Dawson S.C."/>
        </authorList>
    </citation>
    <scope>NUCLEOTIDE SEQUENCE [LARGE SCALE GENOMIC DNA]</scope>
    <source>
        <strain evidence="2 3">NEG-M</strain>
    </source>
</reference>
<evidence type="ECO:0000313" key="2">
    <source>
        <dbReference type="EMBL" id="EFC46527.1"/>
    </source>
</evidence>
<evidence type="ECO:0000313" key="3">
    <source>
        <dbReference type="Proteomes" id="UP000006671"/>
    </source>
</evidence>